<dbReference type="Gene3D" id="2.60.40.10">
    <property type="entry name" value="Immunoglobulins"/>
    <property type="match status" value="3"/>
</dbReference>
<keyword evidence="1" id="KW-0732">Signal</keyword>
<feature type="chain" id="PRO_5046825729" description="Big-1 domain-containing protein" evidence="1">
    <location>
        <begin position="26"/>
        <end position="783"/>
    </location>
</feature>
<accession>A0ABU3PHX0</accession>
<evidence type="ECO:0000313" key="3">
    <source>
        <dbReference type="Proteomes" id="UP001246372"/>
    </source>
</evidence>
<dbReference type="EMBL" id="JAVXZY010000013">
    <property type="protein sequence ID" value="MDT9002147.1"/>
    <property type="molecule type" value="Genomic_DNA"/>
</dbReference>
<sequence>MKTILQAGGRWLLACGASLSLLLSACGGGGSAGTPVLGGGGGTTPSTLTDLAIVADKTSIPNTGSDVVNLTITALAQGNAALIGTEVPVTVEVDAGAIVIPAAKTTDKASGQLLAKVSLVDRTSRTINVTATSGSISKKFSFNVVDAVNGSKVADLAVVLSKATMANNGSEQLTATVTSLDANRSAIGGVPVSLRIVDVGDAFVQADGGATSTDAASGQLNAKVSLGNNHTNRRVALTVSSGTVTRSVSFDVVDAATGSVGVASDLSLTLNKLTVGNSGLDTVDVVVTAVDANRNAAAGVEVIFAVDNNAVLVPSAKATDAKGEIKATVSIGSDRSNRLVTVTATSKTLKRTAAFSVNGAKLQATLQPGTLNAGDAGTVEYTLTDINGNPMPNFAITATGPSGLGGAGTTDSSGKWVYSYVAAGSGPTSIIAAAGGIGVASTVQINAAVPVAVGTIQSATFTATPNVVAVNALGKSDNRSEMRLLFRGANNAPVANVRARIGFGANATSTDATISSGADKIVYSDLNGVAAFSVVAGQRSSPTQQLKVFACYQIDDSVEQIASCPSNRLLSVSLTIVEQPVSVSIGTNGLIGEGATGLTYTQDYTVLVVDAAGNPKSNVQISPVIDLLQYRKGDWSFDTVNKIWVQSVQIRCANEDALIGGYRNGTIEAGEDINGSGQLDPRKSDVSIYMVGSTKTDASGLATVRIEFLKSVASWVEFSIQASASGVISPPAWFGRMPLAGAPNTLFGPERWLPVPLSVIKSEATPPFALSPYGISNSCSSPN</sequence>
<comment type="caution">
    <text evidence="2">The sequence shown here is derived from an EMBL/GenBank/DDBJ whole genome shotgun (WGS) entry which is preliminary data.</text>
</comment>
<proteinExistence type="predicted"/>
<dbReference type="Proteomes" id="UP001246372">
    <property type="component" value="Unassembled WGS sequence"/>
</dbReference>
<reference evidence="2" key="1">
    <citation type="submission" date="2023-09" db="EMBL/GenBank/DDBJ databases">
        <title>Paucibacter sp. APW11 Genome sequencing and assembly.</title>
        <authorList>
            <person name="Kim I."/>
        </authorList>
    </citation>
    <scope>NUCLEOTIDE SEQUENCE</scope>
    <source>
        <strain evidence="2">APW11</strain>
    </source>
</reference>
<evidence type="ECO:0000256" key="1">
    <source>
        <dbReference type="SAM" id="SignalP"/>
    </source>
</evidence>
<feature type="signal peptide" evidence="1">
    <location>
        <begin position="1"/>
        <end position="25"/>
    </location>
</feature>
<protein>
    <recommendedName>
        <fullName evidence="4">Big-1 domain-containing protein</fullName>
    </recommendedName>
</protein>
<dbReference type="InterPro" id="IPR008964">
    <property type="entry name" value="Invasin/intimin_cell_adhesion"/>
</dbReference>
<dbReference type="PROSITE" id="PS51257">
    <property type="entry name" value="PROKAR_LIPOPROTEIN"/>
    <property type="match status" value="1"/>
</dbReference>
<organism evidence="2 3">
    <name type="scientific">Roseateles aquae</name>
    <dbReference type="NCBI Taxonomy" id="3077235"/>
    <lineage>
        <taxon>Bacteria</taxon>
        <taxon>Pseudomonadati</taxon>
        <taxon>Pseudomonadota</taxon>
        <taxon>Betaproteobacteria</taxon>
        <taxon>Burkholderiales</taxon>
        <taxon>Sphaerotilaceae</taxon>
        <taxon>Roseateles</taxon>
    </lineage>
</organism>
<dbReference type="InterPro" id="IPR013783">
    <property type="entry name" value="Ig-like_fold"/>
</dbReference>
<evidence type="ECO:0000313" key="2">
    <source>
        <dbReference type="EMBL" id="MDT9002147.1"/>
    </source>
</evidence>
<gene>
    <name evidence="2" type="ORF">RQP53_22905</name>
</gene>
<dbReference type="SUPFAM" id="SSF49373">
    <property type="entry name" value="Invasin/intimin cell-adhesion fragments"/>
    <property type="match status" value="2"/>
</dbReference>
<keyword evidence="3" id="KW-1185">Reference proteome</keyword>
<evidence type="ECO:0008006" key="4">
    <source>
        <dbReference type="Google" id="ProtNLM"/>
    </source>
</evidence>
<name>A0ABU3PHX0_9BURK</name>
<dbReference type="RefSeq" id="WP_315653036.1">
    <property type="nucleotide sequence ID" value="NZ_JAVXZY010000013.1"/>
</dbReference>